<gene>
    <name evidence="3" type="ORF">Rmf_40810</name>
</gene>
<sequence length="368" mass="37669">MTRQTAIPCTFMRGGTSRGPYFLAADLPPTREEISQVLLAAMGSPDARQIDGLGGATTLTSKVCIVSPAAAGEAQQVDYLFAQVSVDKAFVDFGPTCGNMLSGIGPFAIEKGLVPSHDGETSVLIRAVNTGALIEAVVQTPGGEVAYDGDTAIAGVPGTAAPVVLNFADAVGGATGSLMPTGHAQDVIDGVAVTCLDVAMPVVIARAADLGKTARETAKELDADRDFMARIEAIRRAAGVAMGMGDVAGKVMPKFAMVAEPAGGQGIAARYFTPLACHEAMAVTGGICIATAAMLPGTVAHPLARIGPNERETVVIEHPTGQMEAVISTRRTGNDGVEVLGGGTLRTARKIMQGEVFIPARIWSGRGA</sequence>
<dbReference type="SUPFAM" id="SSF54506">
    <property type="entry name" value="Diaminopimelate epimerase-like"/>
    <property type="match status" value="2"/>
</dbReference>
<dbReference type="InterPro" id="IPR007400">
    <property type="entry name" value="PrpF-like"/>
</dbReference>
<keyword evidence="2" id="KW-0413">Isomerase</keyword>
<keyword evidence="4" id="KW-1185">Reference proteome</keyword>
<dbReference type="PANTHER" id="PTHR43709">
    <property type="entry name" value="ACONITATE ISOMERASE-RELATED"/>
    <property type="match status" value="1"/>
</dbReference>
<dbReference type="Gene3D" id="3.10.310.10">
    <property type="entry name" value="Diaminopimelate Epimerase, Chain A, domain 1"/>
    <property type="match status" value="2"/>
</dbReference>
<accession>A0ABM7Y845</accession>
<dbReference type="Pfam" id="PF04303">
    <property type="entry name" value="PrpF"/>
    <property type="match status" value="1"/>
</dbReference>
<reference evidence="3 4" key="1">
    <citation type="journal article" date="2016" name="Microbes Environ.">
        <title>Phylogenetically diverse aerobic anoxygenic phototrophic bacteria isolated from epilithic biofilms in Tama river, Japan.</title>
        <authorList>
            <person name="Hirose S."/>
            <person name="Matsuura K."/>
            <person name="Haruta S."/>
        </authorList>
    </citation>
    <scope>NUCLEOTIDE SEQUENCE [LARGE SCALE GENOMIC DNA]</scope>
    <source>
        <strain evidence="3 4">S08</strain>
    </source>
</reference>
<name>A0ABM7Y845_9PROT</name>
<dbReference type="Proteomes" id="UP000831327">
    <property type="component" value="Chromosome"/>
</dbReference>
<evidence type="ECO:0008006" key="5">
    <source>
        <dbReference type="Google" id="ProtNLM"/>
    </source>
</evidence>
<organism evidence="3 4">
    <name type="scientific">Roseomonas fluvialis</name>
    <dbReference type="NCBI Taxonomy" id="1750527"/>
    <lineage>
        <taxon>Bacteria</taxon>
        <taxon>Pseudomonadati</taxon>
        <taxon>Pseudomonadota</taxon>
        <taxon>Alphaproteobacteria</taxon>
        <taxon>Acetobacterales</taxon>
        <taxon>Roseomonadaceae</taxon>
        <taxon>Roseomonas</taxon>
    </lineage>
</organism>
<comment type="similarity">
    <text evidence="1">Belongs to the PrpF family.</text>
</comment>
<dbReference type="InterPro" id="IPR047687">
    <property type="entry name" value="OMA_tautomer-like"/>
</dbReference>
<dbReference type="NCBIfam" id="NF033377">
    <property type="entry name" value="OMA_tautomer"/>
    <property type="match status" value="1"/>
</dbReference>
<dbReference type="PANTHER" id="PTHR43709:SF2">
    <property type="entry name" value="DUF453 DOMAIN PROTEIN (AFU_ORTHOLOGUE AFUA_6G00360)"/>
    <property type="match status" value="1"/>
</dbReference>
<dbReference type="RefSeq" id="WP_244408343.1">
    <property type="nucleotide sequence ID" value="NZ_AP025637.1"/>
</dbReference>
<evidence type="ECO:0000256" key="2">
    <source>
        <dbReference type="ARBA" id="ARBA00023235"/>
    </source>
</evidence>
<evidence type="ECO:0000256" key="1">
    <source>
        <dbReference type="ARBA" id="ARBA00007673"/>
    </source>
</evidence>
<protein>
    <recommendedName>
        <fullName evidence="5">4-oxalomesaconate tautomerase</fullName>
    </recommendedName>
</protein>
<dbReference type="EMBL" id="AP025637">
    <property type="protein sequence ID" value="BDG74152.1"/>
    <property type="molecule type" value="Genomic_DNA"/>
</dbReference>
<evidence type="ECO:0000313" key="4">
    <source>
        <dbReference type="Proteomes" id="UP000831327"/>
    </source>
</evidence>
<evidence type="ECO:0000313" key="3">
    <source>
        <dbReference type="EMBL" id="BDG74152.1"/>
    </source>
</evidence>
<proteinExistence type="inferred from homology"/>